<evidence type="ECO:0000256" key="2">
    <source>
        <dbReference type="ARBA" id="ARBA00022692"/>
    </source>
</evidence>
<evidence type="ECO:0000256" key="3">
    <source>
        <dbReference type="ARBA" id="ARBA00022989"/>
    </source>
</evidence>
<protein>
    <submittedName>
        <fullName evidence="6">Colicin V production protein</fullName>
    </submittedName>
</protein>
<dbReference type="InParanoid" id="A0A212QVS6"/>
<evidence type="ECO:0000313" key="7">
    <source>
        <dbReference type="Proteomes" id="UP000197025"/>
    </source>
</evidence>
<feature type="transmembrane region" description="Helical" evidence="5">
    <location>
        <begin position="28"/>
        <end position="48"/>
    </location>
</feature>
<reference evidence="7" key="1">
    <citation type="submission" date="2017-06" db="EMBL/GenBank/DDBJ databases">
        <authorList>
            <person name="Varghese N."/>
            <person name="Submissions S."/>
        </authorList>
    </citation>
    <scope>NUCLEOTIDE SEQUENCE [LARGE SCALE GENOMIC DNA]</scope>
    <source>
        <strain evidence="7">JAD2</strain>
    </source>
</reference>
<feature type="transmembrane region" description="Helical" evidence="5">
    <location>
        <begin position="68"/>
        <end position="87"/>
    </location>
</feature>
<keyword evidence="4 5" id="KW-0472">Membrane</keyword>
<organism evidence="6 7">
    <name type="scientific">Thermoflexus hugenholtzii JAD2</name>
    <dbReference type="NCBI Taxonomy" id="877466"/>
    <lineage>
        <taxon>Bacteria</taxon>
        <taxon>Bacillati</taxon>
        <taxon>Chloroflexota</taxon>
        <taxon>Thermoflexia</taxon>
        <taxon>Thermoflexales</taxon>
        <taxon>Thermoflexaceae</taxon>
        <taxon>Thermoflexus</taxon>
    </lineage>
</organism>
<evidence type="ECO:0000256" key="5">
    <source>
        <dbReference type="SAM" id="Phobius"/>
    </source>
</evidence>
<evidence type="ECO:0000256" key="1">
    <source>
        <dbReference type="ARBA" id="ARBA00004141"/>
    </source>
</evidence>
<dbReference type="InterPro" id="IPR003825">
    <property type="entry name" value="Colicin-V_CvpA"/>
</dbReference>
<feature type="transmembrane region" description="Helical" evidence="5">
    <location>
        <begin position="99"/>
        <end position="121"/>
    </location>
</feature>
<keyword evidence="7" id="KW-1185">Reference proteome</keyword>
<keyword evidence="3 5" id="KW-1133">Transmembrane helix</keyword>
<dbReference type="Pfam" id="PF02674">
    <property type="entry name" value="Colicin_V"/>
    <property type="match status" value="1"/>
</dbReference>
<feature type="transmembrane region" description="Helical" evidence="5">
    <location>
        <begin position="156"/>
        <end position="173"/>
    </location>
</feature>
<evidence type="ECO:0000256" key="4">
    <source>
        <dbReference type="ARBA" id="ARBA00023136"/>
    </source>
</evidence>
<comment type="subcellular location">
    <subcellularLocation>
        <location evidence="1">Membrane</location>
        <topology evidence="1">Multi-pass membrane protein</topology>
    </subcellularLocation>
</comment>
<dbReference type="RefSeq" id="WP_088570970.1">
    <property type="nucleotide sequence ID" value="NZ_FYEK01000027.1"/>
</dbReference>
<keyword evidence="2 5" id="KW-0812">Transmembrane</keyword>
<dbReference type="GO" id="GO:0009403">
    <property type="term" value="P:toxin biosynthetic process"/>
    <property type="evidence" value="ECO:0007669"/>
    <property type="project" value="InterPro"/>
</dbReference>
<gene>
    <name evidence="6" type="ORF">SAMN02746019_00007120</name>
</gene>
<dbReference type="AlphaFoldDB" id="A0A212QVS6"/>
<accession>A0A212QVS6</accession>
<dbReference type="OrthoDB" id="162510at2"/>
<dbReference type="EMBL" id="FYEK01000027">
    <property type="protein sequence ID" value="SNB63805.1"/>
    <property type="molecule type" value="Genomic_DNA"/>
</dbReference>
<feature type="transmembrane region" description="Helical" evidence="5">
    <location>
        <begin position="6"/>
        <end position="21"/>
    </location>
</feature>
<sequence length="174" mass="18815">MIALHTVFWAFVAVFALIGALRGVAKEILVSTSIVGVMFLFSLLQQFAPAIWESLTRDPATGFFAETFAIALAAIFGYAGPALSVQLAGRAKREKGVEIIAGFAAGAINGWLIAGSILFFLHRAGYPFPEVIQPPAPTSPILDMLSWMPPALIKPPLLYFAVVIVLFMLLIFYL</sequence>
<proteinExistence type="predicted"/>
<evidence type="ECO:0000313" key="6">
    <source>
        <dbReference type="EMBL" id="SNB63805.1"/>
    </source>
</evidence>
<dbReference type="GO" id="GO:0016020">
    <property type="term" value="C:membrane"/>
    <property type="evidence" value="ECO:0007669"/>
    <property type="project" value="UniProtKB-SubCell"/>
</dbReference>
<dbReference type="Proteomes" id="UP000197025">
    <property type="component" value="Unassembled WGS sequence"/>
</dbReference>
<name>A0A212QVS6_9CHLR</name>